<comment type="caution">
    <text evidence="3">The sequence shown here is derived from an EMBL/GenBank/DDBJ whole genome shotgun (WGS) entry which is preliminary data.</text>
</comment>
<reference evidence="3 4" key="1">
    <citation type="submission" date="2020-07" db="EMBL/GenBank/DDBJ databases">
        <title>isolation of Luteimonas sp. SJ-16.</title>
        <authorList>
            <person name="Huang X.-X."/>
            <person name="Xu L."/>
            <person name="Sun J.-Q."/>
        </authorList>
    </citation>
    <scope>NUCLEOTIDE SEQUENCE [LARGE SCALE GENOMIC DNA]</scope>
    <source>
        <strain evidence="3 4">SJ-16</strain>
    </source>
</reference>
<dbReference type="InterPro" id="IPR058548">
    <property type="entry name" value="MlaB-like_STAS"/>
</dbReference>
<protein>
    <submittedName>
        <fullName evidence="3">STAS domain-containing protein</fullName>
    </submittedName>
</protein>
<feature type="domain" description="STAS" evidence="2">
    <location>
        <begin position="1"/>
        <end position="108"/>
    </location>
</feature>
<proteinExistence type="predicted"/>
<evidence type="ECO:0000313" key="4">
    <source>
        <dbReference type="Proteomes" id="UP000589896"/>
    </source>
</evidence>
<dbReference type="InterPro" id="IPR002645">
    <property type="entry name" value="STAS_dom"/>
</dbReference>
<keyword evidence="4" id="KW-1185">Reference proteome</keyword>
<dbReference type="RefSeq" id="WP_180543773.1">
    <property type="nucleotide sequence ID" value="NZ_JACCJZ010000009.1"/>
</dbReference>
<dbReference type="PROSITE" id="PS50801">
    <property type="entry name" value="STAS"/>
    <property type="match status" value="1"/>
</dbReference>
<dbReference type="EMBL" id="JACCJZ010000009">
    <property type="protein sequence ID" value="NYZ61825.1"/>
    <property type="molecule type" value="Genomic_DNA"/>
</dbReference>
<organism evidence="3 4">
    <name type="scientific">Luteimonas deserti</name>
    <dbReference type="NCBI Taxonomy" id="2752306"/>
    <lineage>
        <taxon>Bacteria</taxon>
        <taxon>Pseudomonadati</taxon>
        <taxon>Pseudomonadota</taxon>
        <taxon>Gammaproteobacteria</taxon>
        <taxon>Lysobacterales</taxon>
        <taxon>Lysobacteraceae</taxon>
        <taxon>Luteimonas</taxon>
    </lineage>
</organism>
<evidence type="ECO:0000313" key="3">
    <source>
        <dbReference type="EMBL" id="NYZ61825.1"/>
    </source>
</evidence>
<dbReference type="Gene3D" id="3.30.750.24">
    <property type="entry name" value="STAS domain"/>
    <property type="match status" value="1"/>
</dbReference>
<feature type="compositionally biased region" description="Polar residues" evidence="1">
    <location>
        <begin position="95"/>
        <end position="108"/>
    </location>
</feature>
<dbReference type="Proteomes" id="UP000589896">
    <property type="component" value="Unassembled WGS sequence"/>
</dbReference>
<gene>
    <name evidence="3" type="ORF">H0E82_03465</name>
</gene>
<dbReference type="AlphaFoldDB" id="A0A7Z0QRR8"/>
<sequence>MDSVHLGDDLGIEASTGLKERLAPYLDTAHAVVLEAADVRRVHTAGLQVLCAFFASRGGSGYPTELRGCSEPLHDAARLLGLGTALGLAGPDTPPSNATDASTVENAA</sequence>
<dbReference type="SUPFAM" id="SSF52091">
    <property type="entry name" value="SpoIIaa-like"/>
    <property type="match status" value="1"/>
</dbReference>
<dbReference type="Pfam" id="PF13466">
    <property type="entry name" value="STAS_2"/>
    <property type="match status" value="1"/>
</dbReference>
<evidence type="ECO:0000256" key="1">
    <source>
        <dbReference type="SAM" id="MobiDB-lite"/>
    </source>
</evidence>
<accession>A0A7Z0QRR8</accession>
<feature type="region of interest" description="Disordered" evidence="1">
    <location>
        <begin position="88"/>
        <end position="108"/>
    </location>
</feature>
<evidence type="ECO:0000259" key="2">
    <source>
        <dbReference type="PROSITE" id="PS50801"/>
    </source>
</evidence>
<dbReference type="InterPro" id="IPR036513">
    <property type="entry name" value="STAS_dom_sf"/>
</dbReference>
<name>A0A7Z0QRR8_9GAMM</name>